<dbReference type="AlphaFoldDB" id="A0A158DLJ7"/>
<sequence length="53" mass="5999">MLLAVRMPLREPFEERMIWGQGDAAGLKVVETDVRRVGALAHAISFREIVLSY</sequence>
<dbReference type="Proteomes" id="UP000054624">
    <property type="component" value="Unassembled WGS sequence"/>
</dbReference>
<evidence type="ECO:0000313" key="1">
    <source>
        <dbReference type="EMBL" id="SAK95489.1"/>
    </source>
</evidence>
<protein>
    <submittedName>
        <fullName evidence="1">Nitrilase/cyanide hydratase and apolipoprotein N-acyltransferase</fullName>
    </submittedName>
</protein>
<gene>
    <name evidence="1" type="ORF">AWB76_07151</name>
</gene>
<evidence type="ECO:0000313" key="2">
    <source>
        <dbReference type="Proteomes" id="UP000054624"/>
    </source>
</evidence>
<name>A0A158DLJ7_9BURK</name>
<keyword evidence="2" id="KW-1185">Reference proteome</keyword>
<reference evidence="2" key="1">
    <citation type="submission" date="2016-01" db="EMBL/GenBank/DDBJ databases">
        <authorList>
            <person name="Peeters Charlotte."/>
        </authorList>
    </citation>
    <scope>NUCLEOTIDE SEQUENCE [LARGE SCALE GENOMIC DNA]</scope>
</reference>
<accession>A0A158DLJ7</accession>
<dbReference type="EMBL" id="FCOI02000045">
    <property type="protein sequence ID" value="SAK95489.1"/>
    <property type="molecule type" value="Genomic_DNA"/>
</dbReference>
<proteinExistence type="predicted"/>
<organism evidence="1 2">
    <name type="scientific">Caballeronia temeraria</name>
    <dbReference type="NCBI Taxonomy" id="1777137"/>
    <lineage>
        <taxon>Bacteria</taxon>
        <taxon>Pseudomonadati</taxon>
        <taxon>Pseudomonadota</taxon>
        <taxon>Betaproteobacteria</taxon>
        <taxon>Burkholderiales</taxon>
        <taxon>Burkholderiaceae</taxon>
        <taxon>Caballeronia</taxon>
    </lineage>
</organism>
<dbReference type="STRING" id="1777137.AWB76_07151"/>